<reference evidence="1" key="1">
    <citation type="submission" date="2013-11" db="EMBL/GenBank/DDBJ databases">
        <title>Genome sequence of the fusiform rust pathogen reveals effectors for host alternation and coevolution with pine.</title>
        <authorList>
            <consortium name="DOE Joint Genome Institute"/>
            <person name="Smith K."/>
            <person name="Pendleton A."/>
            <person name="Kubisiak T."/>
            <person name="Anderson C."/>
            <person name="Salamov A."/>
            <person name="Aerts A."/>
            <person name="Riley R."/>
            <person name="Clum A."/>
            <person name="Lindquist E."/>
            <person name="Ence D."/>
            <person name="Campbell M."/>
            <person name="Kronenberg Z."/>
            <person name="Feau N."/>
            <person name="Dhillon B."/>
            <person name="Hamelin R."/>
            <person name="Burleigh J."/>
            <person name="Smith J."/>
            <person name="Yandell M."/>
            <person name="Nelson C."/>
            <person name="Grigoriev I."/>
            <person name="Davis J."/>
        </authorList>
    </citation>
    <scope>NUCLEOTIDE SEQUENCE</scope>
    <source>
        <strain evidence="1">G11</strain>
    </source>
</reference>
<dbReference type="EMBL" id="MU167309">
    <property type="protein sequence ID" value="KAG0143827.1"/>
    <property type="molecule type" value="Genomic_DNA"/>
</dbReference>
<sequence length="147" mass="16419">MSTSNISTPFLSHEISILMNAVSHDEPLVLHLPPLIIFFCLRQRFPLAEVIGNVEVRTSSSSPDGLQYSKYHSNASDGKCGQQSVFTSHCNNEWSLYSKLPFRQTWRPCSLDMEKSGFEGLFQILATESSSPPLAHFDRLRVGVGLC</sequence>
<gene>
    <name evidence="1" type="ORF">CROQUDRAFT_163119</name>
</gene>
<dbReference type="AlphaFoldDB" id="A0A9P6T949"/>
<evidence type="ECO:0000313" key="1">
    <source>
        <dbReference type="EMBL" id="KAG0143827.1"/>
    </source>
</evidence>
<keyword evidence="2" id="KW-1185">Reference proteome</keyword>
<accession>A0A9P6T949</accession>
<comment type="caution">
    <text evidence="1">The sequence shown here is derived from an EMBL/GenBank/DDBJ whole genome shotgun (WGS) entry which is preliminary data.</text>
</comment>
<evidence type="ECO:0000313" key="2">
    <source>
        <dbReference type="Proteomes" id="UP000886653"/>
    </source>
</evidence>
<name>A0A9P6T949_9BASI</name>
<protein>
    <submittedName>
        <fullName evidence="1">Uncharacterized protein</fullName>
    </submittedName>
</protein>
<organism evidence="1 2">
    <name type="scientific">Cronartium quercuum f. sp. fusiforme G11</name>
    <dbReference type="NCBI Taxonomy" id="708437"/>
    <lineage>
        <taxon>Eukaryota</taxon>
        <taxon>Fungi</taxon>
        <taxon>Dikarya</taxon>
        <taxon>Basidiomycota</taxon>
        <taxon>Pucciniomycotina</taxon>
        <taxon>Pucciniomycetes</taxon>
        <taxon>Pucciniales</taxon>
        <taxon>Coleosporiaceae</taxon>
        <taxon>Cronartium</taxon>
    </lineage>
</organism>
<dbReference type="Proteomes" id="UP000886653">
    <property type="component" value="Unassembled WGS sequence"/>
</dbReference>
<proteinExistence type="predicted"/>